<sequence length="299" mass="33506">MSSNANCDAHGWRVIHGPRASPESTPSLDTPLRVAHTLRKASTLAVDIGACKENAEAHFEHPIEWEVSHYYSSKPLQSHDDEKPCDASKELEVPERESFPPCLVDQYMLLRLSPRNSPESSDSGLKYEGNFRCNLATHPTGVVTPRINQKKRGREPDDKIRVKYMHSVPAQALSKKVKKSPVSTANENPLADRIQCQWGEVVTGKVLCSTSCDSVNDLINHLENKHWKPEVQKEKAAYQSNPDTKKQWFAGASECCYCGTMCYRTLKKHIRAKHTQVYGPKPTGEAVPLHCVVHKGFSH</sequence>
<gene>
    <name evidence="1" type="ORF">FA15DRAFT_657217</name>
</gene>
<accession>A0A5C3KR42</accession>
<name>A0A5C3KR42_COPMA</name>
<evidence type="ECO:0000313" key="1">
    <source>
        <dbReference type="EMBL" id="TFK22864.1"/>
    </source>
</evidence>
<organism evidence="1 2">
    <name type="scientific">Coprinopsis marcescibilis</name>
    <name type="common">Agaric fungus</name>
    <name type="synonym">Psathyrella marcescibilis</name>
    <dbReference type="NCBI Taxonomy" id="230819"/>
    <lineage>
        <taxon>Eukaryota</taxon>
        <taxon>Fungi</taxon>
        <taxon>Dikarya</taxon>
        <taxon>Basidiomycota</taxon>
        <taxon>Agaricomycotina</taxon>
        <taxon>Agaricomycetes</taxon>
        <taxon>Agaricomycetidae</taxon>
        <taxon>Agaricales</taxon>
        <taxon>Agaricineae</taxon>
        <taxon>Psathyrellaceae</taxon>
        <taxon>Coprinopsis</taxon>
    </lineage>
</organism>
<dbReference type="Proteomes" id="UP000307440">
    <property type="component" value="Unassembled WGS sequence"/>
</dbReference>
<reference evidence="1 2" key="1">
    <citation type="journal article" date="2019" name="Nat. Ecol. Evol.">
        <title>Megaphylogeny resolves global patterns of mushroom evolution.</title>
        <authorList>
            <person name="Varga T."/>
            <person name="Krizsan K."/>
            <person name="Foldi C."/>
            <person name="Dima B."/>
            <person name="Sanchez-Garcia M."/>
            <person name="Sanchez-Ramirez S."/>
            <person name="Szollosi G.J."/>
            <person name="Szarkandi J.G."/>
            <person name="Papp V."/>
            <person name="Albert L."/>
            <person name="Andreopoulos W."/>
            <person name="Angelini C."/>
            <person name="Antonin V."/>
            <person name="Barry K.W."/>
            <person name="Bougher N.L."/>
            <person name="Buchanan P."/>
            <person name="Buyck B."/>
            <person name="Bense V."/>
            <person name="Catcheside P."/>
            <person name="Chovatia M."/>
            <person name="Cooper J."/>
            <person name="Damon W."/>
            <person name="Desjardin D."/>
            <person name="Finy P."/>
            <person name="Geml J."/>
            <person name="Haridas S."/>
            <person name="Hughes K."/>
            <person name="Justo A."/>
            <person name="Karasinski D."/>
            <person name="Kautmanova I."/>
            <person name="Kiss B."/>
            <person name="Kocsube S."/>
            <person name="Kotiranta H."/>
            <person name="LaButti K.M."/>
            <person name="Lechner B.E."/>
            <person name="Liimatainen K."/>
            <person name="Lipzen A."/>
            <person name="Lukacs Z."/>
            <person name="Mihaltcheva S."/>
            <person name="Morgado L.N."/>
            <person name="Niskanen T."/>
            <person name="Noordeloos M.E."/>
            <person name="Ohm R.A."/>
            <person name="Ortiz-Santana B."/>
            <person name="Ovrebo C."/>
            <person name="Racz N."/>
            <person name="Riley R."/>
            <person name="Savchenko A."/>
            <person name="Shiryaev A."/>
            <person name="Soop K."/>
            <person name="Spirin V."/>
            <person name="Szebenyi C."/>
            <person name="Tomsovsky M."/>
            <person name="Tulloss R.E."/>
            <person name="Uehling J."/>
            <person name="Grigoriev I.V."/>
            <person name="Vagvolgyi C."/>
            <person name="Papp T."/>
            <person name="Martin F.M."/>
            <person name="Miettinen O."/>
            <person name="Hibbett D.S."/>
            <person name="Nagy L.G."/>
        </authorList>
    </citation>
    <scope>NUCLEOTIDE SEQUENCE [LARGE SCALE GENOMIC DNA]</scope>
    <source>
        <strain evidence="1 2">CBS 121175</strain>
    </source>
</reference>
<evidence type="ECO:0000313" key="2">
    <source>
        <dbReference type="Proteomes" id="UP000307440"/>
    </source>
</evidence>
<dbReference type="AlphaFoldDB" id="A0A5C3KR42"/>
<proteinExistence type="predicted"/>
<keyword evidence="2" id="KW-1185">Reference proteome</keyword>
<dbReference type="EMBL" id="ML210231">
    <property type="protein sequence ID" value="TFK22864.1"/>
    <property type="molecule type" value="Genomic_DNA"/>
</dbReference>
<protein>
    <submittedName>
        <fullName evidence="1">Uncharacterized protein</fullName>
    </submittedName>
</protein>